<reference evidence="1" key="1">
    <citation type="submission" date="2014-11" db="EMBL/GenBank/DDBJ databases">
        <authorList>
            <person name="Amaro Gonzalez C."/>
        </authorList>
    </citation>
    <scope>NUCLEOTIDE SEQUENCE</scope>
</reference>
<dbReference type="EMBL" id="GBXM01023281">
    <property type="protein sequence ID" value="JAH85296.1"/>
    <property type="molecule type" value="Transcribed_RNA"/>
</dbReference>
<accession>A0A0E9W4S3</accession>
<sequence>MVYIIGKAHQHVLRHLLVRLSLGQSHN</sequence>
<evidence type="ECO:0000313" key="1">
    <source>
        <dbReference type="EMBL" id="JAH85296.1"/>
    </source>
</evidence>
<proteinExistence type="predicted"/>
<protein>
    <submittedName>
        <fullName evidence="1">Uncharacterized protein</fullName>
    </submittedName>
</protein>
<name>A0A0E9W4S3_ANGAN</name>
<dbReference type="AlphaFoldDB" id="A0A0E9W4S3"/>
<organism evidence="1">
    <name type="scientific">Anguilla anguilla</name>
    <name type="common">European freshwater eel</name>
    <name type="synonym">Muraena anguilla</name>
    <dbReference type="NCBI Taxonomy" id="7936"/>
    <lineage>
        <taxon>Eukaryota</taxon>
        <taxon>Metazoa</taxon>
        <taxon>Chordata</taxon>
        <taxon>Craniata</taxon>
        <taxon>Vertebrata</taxon>
        <taxon>Euteleostomi</taxon>
        <taxon>Actinopterygii</taxon>
        <taxon>Neopterygii</taxon>
        <taxon>Teleostei</taxon>
        <taxon>Anguilliformes</taxon>
        <taxon>Anguillidae</taxon>
        <taxon>Anguilla</taxon>
    </lineage>
</organism>
<reference evidence="1" key="2">
    <citation type="journal article" date="2015" name="Fish Shellfish Immunol.">
        <title>Early steps in the European eel (Anguilla anguilla)-Vibrio vulnificus interaction in the gills: Role of the RtxA13 toxin.</title>
        <authorList>
            <person name="Callol A."/>
            <person name="Pajuelo D."/>
            <person name="Ebbesson L."/>
            <person name="Teles M."/>
            <person name="MacKenzie S."/>
            <person name="Amaro C."/>
        </authorList>
    </citation>
    <scope>NUCLEOTIDE SEQUENCE</scope>
</reference>